<evidence type="ECO:0000313" key="2">
    <source>
        <dbReference type="EMBL" id="CAD7440258.1"/>
    </source>
</evidence>
<proteinExistence type="predicted"/>
<accession>A0A7R9ETP6</accession>
<gene>
    <name evidence="2" type="ORF">TBIB3V08_LOCUS2781</name>
</gene>
<keyword evidence="1" id="KW-0732">Signal</keyword>
<feature type="signal peptide" evidence="1">
    <location>
        <begin position="1"/>
        <end position="18"/>
    </location>
</feature>
<reference evidence="2" key="1">
    <citation type="submission" date="2020-11" db="EMBL/GenBank/DDBJ databases">
        <authorList>
            <person name="Tran Van P."/>
        </authorList>
    </citation>
    <scope>NUCLEOTIDE SEQUENCE</scope>
</reference>
<protein>
    <recommendedName>
        <fullName evidence="3">ZP domain-containing protein</fullName>
    </recommendedName>
</protein>
<evidence type="ECO:0008006" key="3">
    <source>
        <dbReference type="Google" id="ProtNLM"/>
    </source>
</evidence>
<dbReference type="EMBL" id="OD564922">
    <property type="protein sequence ID" value="CAD7440258.1"/>
    <property type="molecule type" value="Genomic_DNA"/>
</dbReference>
<feature type="chain" id="PRO_5031236236" description="ZP domain-containing protein" evidence="1">
    <location>
        <begin position="19"/>
        <end position="458"/>
    </location>
</feature>
<name>A0A7R9ETP6_9NEOP</name>
<sequence>MFLLIVLLLHVACDVTVHVWKEGPCLDGLNRDLWSVKIRLRQGYIYAWTWTQAIYGDIIRPSLLTLHHPNPLSLLSPGNCDIHLGREKGEEHHRRFQAATTQAFERIKVALRNNIVLSLVSCLHLVITTLPNLEYKDQGDPPSSTLHQWSSNSLHNNIEQVFVGGHVPAAGLPFYSSVDGTGPPIFISRSLKLGDCNSTTHTHTRGLYASAWCFPIINTVHRVQWLQTTVLAPYQARYLLTENSCCHNGGDITIINSIVLKRSYDAGPIYPIGSLYNIVFPGVFGFDTVDKGSKRQGVDTPEVAQDVRIDCNSHEIGVAINTKSGAFNGMIYPKGLSKNSSCMSEFVHQRSPVRYRLPLRSCNTMSTELGEWKTISEKPLSTPDRDSNLDLPIIGSLVCCESSSLDHAAIEVAHEKTSPQRSSVDLARMTSLAVQVQVVHCKTSEVLFTLHSFVANLR</sequence>
<evidence type="ECO:0000256" key="1">
    <source>
        <dbReference type="SAM" id="SignalP"/>
    </source>
</evidence>
<dbReference type="AlphaFoldDB" id="A0A7R9ETP6"/>
<organism evidence="2">
    <name type="scientific">Timema bartmani</name>
    <dbReference type="NCBI Taxonomy" id="61472"/>
    <lineage>
        <taxon>Eukaryota</taxon>
        <taxon>Metazoa</taxon>
        <taxon>Ecdysozoa</taxon>
        <taxon>Arthropoda</taxon>
        <taxon>Hexapoda</taxon>
        <taxon>Insecta</taxon>
        <taxon>Pterygota</taxon>
        <taxon>Neoptera</taxon>
        <taxon>Polyneoptera</taxon>
        <taxon>Phasmatodea</taxon>
        <taxon>Timematodea</taxon>
        <taxon>Timematoidea</taxon>
        <taxon>Timematidae</taxon>
        <taxon>Timema</taxon>
    </lineage>
</organism>